<evidence type="ECO:0000259" key="1">
    <source>
        <dbReference type="Pfam" id="PF01872"/>
    </source>
</evidence>
<proteinExistence type="predicted"/>
<reference evidence="2 3" key="1">
    <citation type="journal article" date="2019" name="Int. J. Syst. Evol. Microbiol.">
        <title>The Global Catalogue of Microorganisms (GCM) 10K type strain sequencing project: providing services to taxonomists for standard genome sequencing and annotation.</title>
        <authorList>
            <consortium name="The Broad Institute Genomics Platform"/>
            <consortium name="The Broad Institute Genome Sequencing Center for Infectious Disease"/>
            <person name="Wu L."/>
            <person name="Ma J."/>
        </authorList>
    </citation>
    <scope>NUCLEOTIDE SEQUENCE [LARGE SCALE GENOMIC DNA]</scope>
    <source>
        <strain evidence="2 3">JCM 15478</strain>
    </source>
</reference>
<comment type="caution">
    <text evidence="2">The sequence shown here is derived from an EMBL/GenBank/DDBJ whole genome shotgun (WGS) entry which is preliminary data.</text>
</comment>
<evidence type="ECO:0000313" key="3">
    <source>
        <dbReference type="Proteomes" id="UP001500016"/>
    </source>
</evidence>
<dbReference type="InterPro" id="IPR002734">
    <property type="entry name" value="RibDG_C"/>
</dbReference>
<dbReference type="Proteomes" id="UP001500016">
    <property type="component" value="Unassembled WGS sequence"/>
</dbReference>
<sequence length="193" mass="21324">MGKLIYSMITSLDGYAEAAEGDLGTGAEDQEVHTYIGDLFRPVGTYLYGRRMYETMVYWETAHTEPGLPPHILEYARDWQAAEKIVYSTTLESVSSTRTRIERTFDPEAVRALKAASDHDLTVDGPNLAAQAIAAGLVDEYHLFITTSVVGGGKRFFPDGVRLDLELVGQRAFASGLIHAHYRPRQVQGSRVG</sequence>
<dbReference type="SUPFAM" id="SSF53597">
    <property type="entry name" value="Dihydrofolate reductase-like"/>
    <property type="match status" value="1"/>
</dbReference>
<dbReference type="RefSeq" id="WP_344525484.1">
    <property type="nucleotide sequence ID" value="NZ_BAAAPE010000002.1"/>
</dbReference>
<dbReference type="EMBL" id="BAAAPE010000002">
    <property type="protein sequence ID" value="GAA2068050.1"/>
    <property type="molecule type" value="Genomic_DNA"/>
</dbReference>
<dbReference type="InterPro" id="IPR050765">
    <property type="entry name" value="Riboflavin_Biosynth_HTPR"/>
</dbReference>
<gene>
    <name evidence="2" type="ORF">GCM10009801_16050</name>
</gene>
<dbReference type="Gene3D" id="3.40.430.10">
    <property type="entry name" value="Dihydrofolate Reductase, subunit A"/>
    <property type="match status" value="1"/>
</dbReference>
<organism evidence="2 3">
    <name type="scientific">Streptomyces albiaxialis</name>
    <dbReference type="NCBI Taxonomy" id="329523"/>
    <lineage>
        <taxon>Bacteria</taxon>
        <taxon>Bacillati</taxon>
        <taxon>Actinomycetota</taxon>
        <taxon>Actinomycetes</taxon>
        <taxon>Kitasatosporales</taxon>
        <taxon>Streptomycetaceae</taxon>
        <taxon>Streptomyces</taxon>
    </lineage>
</organism>
<dbReference type="PANTHER" id="PTHR38011:SF11">
    <property type="entry name" value="2,5-DIAMINO-6-RIBOSYLAMINO-4(3H)-PYRIMIDINONE 5'-PHOSPHATE REDUCTASE"/>
    <property type="match status" value="1"/>
</dbReference>
<dbReference type="PANTHER" id="PTHR38011">
    <property type="entry name" value="DIHYDROFOLATE REDUCTASE FAMILY PROTEIN (AFU_ORTHOLOGUE AFUA_8G06820)"/>
    <property type="match status" value="1"/>
</dbReference>
<feature type="domain" description="Bacterial bifunctional deaminase-reductase C-terminal" evidence="1">
    <location>
        <begin position="3"/>
        <end position="177"/>
    </location>
</feature>
<accession>A0ABN2VPP2</accession>
<dbReference type="InterPro" id="IPR024072">
    <property type="entry name" value="DHFR-like_dom_sf"/>
</dbReference>
<evidence type="ECO:0000313" key="2">
    <source>
        <dbReference type="EMBL" id="GAA2068050.1"/>
    </source>
</evidence>
<dbReference type="Pfam" id="PF01872">
    <property type="entry name" value="RibD_C"/>
    <property type="match status" value="1"/>
</dbReference>
<name>A0ABN2VPP2_9ACTN</name>
<protein>
    <submittedName>
        <fullName evidence="2">Dihydrofolate reductase family protein</fullName>
    </submittedName>
</protein>
<keyword evidence="3" id="KW-1185">Reference proteome</keyword>